<dbReference type="EMBL" id="BTSX01000006">
    <property type="protein sequence ID" value="GMT04326.1"/>
    <property type="molecule type" value="Genomic_DNA"/>
</dbReference>
<evidence type="ECO:0000313" key="1">
    <source>
        <dbReference type="EMBL" id="GMT04326.1"/>
    </source>
</evidence>
<reference evidence="1" key="1">
    <citation type="submission" date="2023-10" db="EMBL/GenBank/DDBJ databases">
        <title>Genome assembly of Pristionchus species.</title>
        <authorList>
            <person name="Yoshida K."/>
            <person name="Sommer R.J."/>
        </authorList>
    </citation>
    <scope>NUCLEOTIDE SEQUENCE</scope>
    <source>
        <strain evidence="1">RS0144</strain>
    </source>
</reference>
<evidence type="ECO:0000313" key="2">
    <source>
        <dbReference type="Proteomes" id="UP001432027"/>
    </source>
</evidence>
<proteinExistence type="predicted"/>
<keyword evidence="2" id="KW-1185">Reference proteome</keyword>
<organism evidence="1 2">
    <name type="scientific">Pristionchus entomophagus</name>
    <dbReference type="NCBI Taxonomy" id="358040"/>
    <lineage>
        <taxon>Eukaryota</taxon>
        <taxon>Metazoa</taxon>
        <taxon>Ecdysozoa</taxon>
        <taxon>Nematoda</taxon>
        <taxon>Chromadorea</taxon>
        <taxon>Rhabditida</taxon>
        <taxon>Rhabditina</taxon>
        <taxon>Diplogasteromorpha</taxon>
        <taxon>Diplogasteroidea</taxon>
        <taxon>Neodiplogasteridae</taxon>
        <taxon>Pristionchus</taxon>
    </lineage>
</organism>
<sequence>VPFLVLHLHAPSSEEGQRRDPRVQGDLREEQGIRQEIRIFAQVRFPHWPPQLVKVCVLSLARITECSLFKGDGSS</sequence>
<accession>A0AAV5UD17</accession>
<protein>
    <submittedName>
        <fullName evidence="1">Uncharacterized protein</fullName>
    </submittedName>
</protein>
<comment type="caution">
    <text evidence="1">The sequence shown here is derived from an EMBL/GenBank/DDBJ whole genome shotgun (WGS) entry which is preliminary data.</text>
</comment>
<dbReference type="Proteomes" id="UP001432027">
    <property type="component" value="Unassembled WGS sequence"/>
</dbReference>
<name>A0AAV5UD17_9BILA</name>
<gene>
    <name evidence="1" type="ORF">PENTCL1PPCAC_26500</name>
</gene>
<dbReference type="AlphaFoldDB" id="A0AAV5UD17"/>
<feature type="non-terminal residue" evidence="1">
    <location>
        <position position="1"/>
    </location>
</feature>